<evidence type="ECO:0000256" key="1">
    <source>
        <dbReference type="SAM" id="MobiDB-lite"/>
    </source>
</evidence>
<comment type="caution">
    <text evidence="2">The sequence shown here is derived from an EMBL/GenBank/DDBJ whole genome shotgun (WGS) entry which is preliminary data.</text>
</comment>
<feature type="region of interest" description="Disordered" evidence="1">
    <location>
        <begin position="230"/>
        <end position="270"/>
    </location>
</feature>
<dbReference type="AlphaFoldDB" id="A0A813KUE0"/>
<protein>
    <submittedName>
        <fullName evidence="2">Uncharacterized protein</fullName>
    </submittedName>
</protein>
<reference evidence="2" key="1">
    <citation type="submission" date="2021-02" db="EMBL/GenBank/DDBJ databases">
        <authorList>
            <person name="Dougan E. K."/>
            <person name="Rhodes N."/>
            <person name="Thang M."/>
            <person name="Chan C."/>
        </authorList>
    </citation>
    <scope>NUCLEOTIDE SEQUENCE</scope>
</reference>
<proteinExistence type="predicted"/>
<name>A0A813KUE0_POLGL</name>
<dbReference type="EMBL" id="CAJNNW010031862">
    <property type="protein sequence ID" value="CAE8709613.1"/>
    <property type="molecule type" value="Genomic_DNA"/>
</dbReference>
<feature type="compositionally biased region" description="Low complexity" evidence="1">
    <location>
        <begin position="238"/>
        <end position="248"/>
    </location>
</feature>
<gene>
    <name evidence="2" type="ORF">PGLA2088_LOCUS35549</name>
</gene>
<accession>A0A813KUE0</accession>
<feature type="compositionally biased region" description="Polar residues" evidence="1">
    <location>
        <begin position="249"/>
        <end position="258"/>
    </location>
</feature>
<evidence type="ECO:0000313" key="2">
    <source>
        <dbReference type="EMBL" id="CAE8709613.1"/>
    </source>
</evidence>
<organism evidence="2 3">
    <name type="scientific">Polarella glacialis</name>
    <name type="common">Dinoflagellate</name>
    <dbReference type="NCBI Taxonomy" id="89957"/>
    <lineage>
        <taxon>Eukaryota</taxon>
        <taxon>Sar</taxon>
        <taxon>Alveolata</taxon>
        <taxon>Dinophyceae</taxon>
        <taxon>Suessiales</taxon>
        <taxon>Suessiaceae</taxon>
        <taxon>Polarella</taxon>
    </lineage>
</organism>
<dbReference type="Proteomes" id="UP000626109">
    <property type="component" value="Unassembled WGS sequence"/>
</dbReference>
<evidence type="ECO:0000313" key="3">
    <source>
        <dbReference type="Proteomes" id="UP000626109"/>
    </source>
</evidence>
<sequence>MAFMSSIIADRRFLGSSIVGCTDCATELLTEALSSVVLVYAEIVLILAARPRWSHGCSCASPAADKSSHRPDAASLIRAAAELCKSATQDCPVAGKPAAARNLHRGMRQFFLRKAAPVLPVAAPSGCKSCQKPQVCEPVSRLRPDLAEVRVCTLFVYMDTHEHSITHYTLLGTSKPEARAVAACTCKLVISRLFLMRLPALWTLLDATAGACEKPPGTLRVPTLKLPLSGLQAPDRGSLSSPRLSSPRCTNGASSPRLSSPRGMNGGLAVSGSSENCRGFSASAASSVRRARTPPSVCLMGGLRSDYGSSPRGRTREEAFAAEGMEEIALAASEGGPHSELSSLSRVRRGCSLPPGCLRADHPAIGDASAETQQQATQLWVDCQALRLERSELLQILERTCRRCKVAPRPTEASGVAESGGRALSGRGAGQTDLHELLEALCQAHVAAVAPASTDNELLQVGAPGERPAAWDPEVEELQLQVKELQLRLQESSPESRPAAVKTVLADLLSDLILPVWPIFRIAPGIFQ</sequence>